<evidence type="ECO:0000256" key="3">
    <source>
        <dbReference type="ARBA" id="ARBA00022691"/>
    </source>
</evidence>
<dbReference type="Pfam" id="PF01596">
    <property type="entry name" value="Methyltransf_3"/>
    <property type="match status" value="1"/>
</dbReference>
<name>A0ABW7N9X1_9BACT</name>
<dbReference type="EC" id="2.1.1.-" evidence="4"/>
<sequence length="212" mass="24283">MDFLPTELQKYVEAHTSPETELLRRINRETHLNILKPRMLSGHLQGRVLAMLTLMIRPRYVLEIGTYTGYSALCMAEGMQPGGKLVTIEVNEELATLTQGYFAESPFDELIDFRIGDAQEIIPTLSYTWDMVFVDANKETYPQYFELILPQLRKGGFMIIDNVLWSGKVTTDDQKDKATASIKAFNQMVHDHPEVENVLFPIRDGLMVLRKI</sequence>
<dbReference type="PANTHER" id="PTHR10509">
    <property type="entry name" value="O-METHYLTRANSFERASE-RELATED"/>
    <property type="match status" value="1"/>
</dbReference>
<keyword evidence="2 4" id="KW-0808">Transferase</keyword>
<proteinExistence type="predicted"/>
<dbReference type="Proteomes" id="UP001610063">
    <property type="component" value="Unassembled WGS sequence"/>
</dbReference>
<dbReference type="EMBL" id="JBIPKE010000017">
    <property type="protein sequence ID" value="MFH6984156.1"/>
    <property type="molecule type" value="Genomic_DNA"/>
</dbReference>
<keyword evidence="3" id="KW-0949">S-adenosyl-L-methionine</keyword>
<dbReference type="InterPro" id="IPR002935">
    <property type="entry name" value="SAM_O-MeTrfase"/>
</dbReference>
<dbReference type="SUPFAM" id="SSF53335">
    <property type="entry name" value="S-adenosyl-L-methionine-dependent methyltransferases"/>
    <property type="match status" value="1"/>
</dbReference>
<evidence type="ECO:0000256" key="2">
    <source>
        <dbReference type="ARBA" id="ARBA00022679"/>
    </source>
</evidence>
<keyword evidence="1 4" id="KW-0489">Methyltransferase</keyword>
<dbReference type="Gene3D" id="3.40.50.150">
    <property type="entry name" value="Vaccinia Virus protein VP39"/>
    <property type="match status" value="1"/>
</dbReference>
<keyword evidence="5" id="KW-1185">Reference proteome</keyword>
<reference evidence="4 5" key="1">
    <citation type="journal article" date="2013" name="Int. J. Syst. Evol. Microbiol.">
        <title>Marinoscillum luteum sp. nov., isolated from marine sediment.</title>
        <authorList>
            <person name="Cha I.T."/>
            <person name="Park S.J."/>
            <person name="Kim S.J."/>
            <person name="Kim J.G."/>
            <person name="Jung M.Y."/>
            <person name="Shin K.S."/>
            <person name="Kwon K.K."/>
            <person name="Yang S.H."/>
            <person name="Seo Y.S."/>
            <person name="Rhee S.K."/>
        </authorList>
    </citation>
    <scope>NUCLEOTIDE SEQUENCE [LARGE SCALE GENOMIC DNA]</scope>
    <source>
        <strain evidence="4 5">KCTC 23939</strain>
    </source>
</reference>
<evidence type="ECO:0000256" key="1">
    <source>
        <dbReference type="ARBA" id="ARBA00022603"/>
    </source>
</evidence>
<dbReference type="PROSITE" id="PS51682">
    <property type="entry name" value="SAM_OMT_I"/>
    <property type="match status" value="1"/>
</dbReference>
<dbReference type="CDD" id="cd02440">
    <property type="entry name" value="AdoMet_MTases"/>
    <property type="match status" value="1"/>
</dbReference>
<protein>
    <submittedName>
        <fullName evidence="4">O-methyltransferase</fullName>
        <ecNumber evidence="4">2.1.1.-</ecNumber>
    </submittedName>
</protein>
<accession>A0ABW7N9X1</accession>
<evidence type="ECO:0000313" key="5">
    <source>
        <dbReference type="Proteomes" id="UP001610063"/>
    </source>
</evidence>
<gene>
    <name evidence="4" type="ORF">ACHKAR_11945</name>
</gene>
<comment type="caution">
    <text evidence="4">The sequence shown here is derived from an EMBL/GenBank/DDBJ whole genome shotgun (WGS) entry which is preliminary data.</text>
</comment>
<evidence type="ECO:0000313" key="4">
    <source>
        <dbReference type="EMBL" id="MFH6984156.1"/>
    </source>
</evidence>
<dbReference type="RefSeq" id="WP_395417565.1">
    <property type="nucleotide sequence ID" value="NZ_JBIPKE010000017.1"/>
</dbReference>
<dbReference type="InterPro" id="IPR029063">
    <property type="entry name" value="SAM-dependent_MTases_sf"/>
</dbReference>
<dbReference type="GO" id="GO:0008168">
    <property type="term" value="F:methyltransferase activity"/>
    <property type="evidence" value="ECO:0007669"/>
    <property type="project" value="UniProtKB-KW"/>
</dbReference>
<dbReference type="InterPro" id="IPR050362">
    <property type="entry name" value="Cation-dep_OMT"/>
</dbReference>
<organism evidence="4 5">
    <name type="scientific">Marinoscillum luteum</name>
    <dbReference type="NCBI Taxonomy" id="861051"/>
    <lineage>
        <taxon>Bacteria</taxon>
        <taxon>Pseudomonadati</taxon>
        <taxon>Bacteroidota</taxon>
        <taxon>Cytophagia</taxon>
        <taxon>Cytophagales</taxon>
        <taxon>Reichenbachiellaceae</taxon>
        <taxon>Marinoscillum</taxon>
    </lineage>
</organism>
<dbReference type="PANTHER" id="PTHR10509:SF14">
    <property type="entry name" value="CAFFEOYL-COA O-METHYLTRANSFERASE 3-RELATED"/>
    <property type="match status" value="1"/>
</dbReference>
<dbReference type="GO" id="GO:0032259">
    <property type="term" value="P:methylation"/>
    <property type="evidence" value="ECO:0007669"/>
    <property type="project" value="UniProtKB-KW"/>
</dbReference>